<evidence type="ECO:0000259" key="2">
    <source>
        <dbReference type="Pfam" id="PF07137"/>
    </source>
</evidence>
<dbReference type="Proteomes" id="UP000198341">
    <property type="component" value="Chromosome 2"/>
</dbReference>
<dbReference type="InterPro" id="IPR012674">
    <property type="entry name" value="Calycin"/>
</dbReference>
<dbReference type="GeneID" id="19017600"/>
<dbReference type="InterPro" id="IPR044682">
    <property type="entry name" value="VDE"/>
</dbReference>
<feature type="region of interest" description="Disordered" evidence="1">
    <location>
        <begin position="1"/>
        <end position="75"/>
    </location>
</feature>
<proteinExistence type="predicted"/>
<gene>
    <name evidence="3" type="ORF">Bathy02g04870</name>
</gene>
<sequence>MSSSCASSSALSPFSSLKKKKTNRESVASRRSSRGVRSSLDPSPSVVGLPNEDDSMMMISPASSPTSPRMMKEEDTEERRVVVVVFTNFNENSYLKYPKSLPRYSEDKKPAGEVSWKEVWEHMRLRLKWSNETFETVLVDCADAETVSKAKEACSKATAFIACEVGESESIAEKIRELTVTVPTGVVCGKSSATLRDLQKLQFMPMRDAGHNDFFELPFETRREKDKKKFLQMKTLFDRKNHLDLLFMSLVLIDACEVPGIVVPEVAINQEINIGNVWCIASNCGSKLLDCYKNPQCRKSLDCVDACGMNDQVCTYTCIRSYQNREFEYLARCMLHSHNCLGNDAKRPEFPIVKPMKTFRGEALTHEVAEQIMQGHLGTERDGKKIEYSWLAVAGQNPAYDHFPAQYQIWYAGKARNSFWYNPVFKVNTLDGKSVWRRSDYRCKREDTPGTFTFTFMDNGVTSKEYWRIVDAADDLSWALYYYAGAAKSAGQMYVGAVLASPDGLWPPTREMERVEKALWEGCGCKMWEMMEVDNRPDVIANAPLQPLHDVVLKPSLILP</sequence>
<dbReference type="KEGG" id="bpg:Bathy02g04870"/>
<dbReference type="Pfam" id="PF07137">
    <property type="entry name" value="VDE"/>
    <property type="match status" value="1"/>
</dbReference>
<dbReference type="PANTHER" id="PTHR33970">
    <property type="entry name" value="VIOLAXANTHIN DE-EPOXIDASE, CHLOROPLASTIC-RELATED"/>
    <property type="match status" value="1"/>
</dbReference>
<evidence type="ECO:0000313" key="3">
    <source>
        <dbReference type="EMBL" id="CCO14726.1"/>
    </source>
</evidence>
<dbReference type="STRING" id="41875.K8EAF9"/>
<feature type="compositionally biased region" description="Low complexity" evidence="1">
    <location>
        <begin position="29"/>
        <end position="39"/>
    </location>
</feature>
<feature type="compositionally biased region" description="Low complexity" evidence="1">
    <location>
        <begin position="1"/>
        <end position="16"/>
    </location>
</feature>
<dbReference type="GO" id="GO:0046422">
    <property type="term" value="F:violaxanthin de-epoxidase activity"/>
    <property type="evidence" value="ECO:0007669"/>
    <property type="project" value="InterPro"/>
</dbReference>
<feature type="domain" description="VDE lipocalin" evidence="2">
    <location>
        <begin position="278"/>
        <end position="535"/>
    </location>
</feature>
<protein>
    <submittedName>
        <fullName evidence="3">Violaxanthin de-epoxidase</fullName>
    </submittedName>
</protein>
<dbReference type="OrthoDB" id="420426at2759"/>
<dbReference type="AlphaFoldDB" id="K8EAF9"/>
<dbReference type="EMBL" id="FO082277">
    <property type="protein sequence ID" value="CCO14726.1"/>
    <property type="molecule type" value="Genomic_DNA"/>
</dbReference>
<keyword evidence="4" id="KW-1185">Reference proteome</keyword>
<dbReference type="eggNOG" id="ENOG502QUXT">
    <property type="taxonomic scope" value="Eukaryota"/>
</dbReference>
<organism evidence="3 4">
    <name type="scientific">Bathycoccus prasinos</name>
    <dbReference type="NCBI Taxonomy" id="41875"/>
    <lineage>
        <taxon>Eukaryota</taxon>
        <taxon>Viridiplantae</taxon>
        <taxon>Chlorophyta</taxon>
        <taxon>Mamiellophyceae</taxon>
        <taxon>Mamiellales</taxon>
        <taxon>Bathycoccaceae</taxon>
        <taxon>Bathycoccus</taxon>
    </lineage>
</organism>
<evidence type="ECO:0000313" key="4">
    <source>
        <dbReference type="Proteomes" id="UP000198341"/>
    </source>
</evidence>
<dbReference type="Gene3D" id="2.40.128.20">
    <property type="match status" value="1"/>
</dbReference>
<dbReference type="PANTHER" id="PTHR33970:SF2">
    <property type="entry name" value="OS01G0716400 PROTEIN"/>
    <property type="match status" value="1"/>
</dbReference>
<accession>K8EAF9</accession>
<evidence type="ECO:0000256" key="1">
    <source>
        <dbReference type="SAM" id="MobiDB-lite"/>
    </source>
</evidence>
<dbReference type="InterPro" id="IPR010788">
    <property type="entry name" value="VDE_dom"/>
</dbReference>
<reference evidence="3 4" key="1">
    <citation type="submission" date="2011-10" db="EMBL/GenBank/DDBJ databases">
        <authorList>
            <person name="Genoscope - CEA"/>
        </authorList>
    </citation>
    <scope>NUCLEOTIDE SEQUENCE [LARGE SCALE GENOMIC DNA]</scope>
    <source>
        <strain evidence="3 4">RCC 1105</strain>
    </source>
</reference>
<name>K8EAF9_9CHLO</name>
<dbReference type="GO" id="GO:0010028">
    <property type="term" value="P:xanthophyll cycle"/>
    <property type="evidence" value="ECO:0007669"/>
    <property type="project" value="InterPro"/>
</dbReference>
<dbReference type="RefSeq" id="XP_007514486.1">
    <property type="nucleotide sequence ID" value="XM_007514424.1"/>
</dbReference>